<dbReference type="GeneID" id="10287658"/>
<dbReference type="InterPro" id="IPR025879">
    <property type="entry name" value="Pab87_oct"/>
</dbReference>
<dbReference type="AlphaFoldDB" id="F0QYU3"/>
<dbReference type="EMBL" id="CP002529">
    <property type="protein sequence ID" value="ADY00224.1"/>
    <property type="molecule type" value="Genomic_DNA"/>
</dbReference>
<dbReference type="InterPro" id="IPR012338">
    <property type="entry name" value="Beta-lactam/transpept-like"/>
</dbReference>
<dbReference type="InterPro" id="IPR038164">
    <property type="entry name" value="Pab87_oct_sf"/>
</dbReference>
<evidence type="ECO:0000259" key="2">
    <source>
        <dbReference type="Pfam" id="PF13969"/>
    </source>
</evidence>
<organism evidence="3 4">
    <name type="scientific">Vulcanisaeta moutnovskia (strain 768-28)</name>
    <dbReference type="NCBI Taxonomy" id="985053"/>
    <lineage>
        <taxon>Archaea</taxon>
        <taxon>Thermoproteota</taxon>
        <taxon>Thermoprotei</taxon>
        <taxon>Thermoproteales</taxon>
        <taxon>Thermoproteaceae</taxon>
        <taxon>Vulcanisaeta</taxon>
    </lineage>
</organism>
<reference evidence="3 4" key="1">
    <citation type="journal article" date="2011" name="J. Bacteriol.">
        <title>Complete genome sequence of 'Vulcanisaeta moutnovskia' strain 768-28, a novel member of the hyperthermophilic crenarchaeal genus vulcanisaeta.</title>
        <authorList>
            <person name="Gumerov V.M."/>
            <person name="Mardanov A.V."/>
            <person name="Beletsky A.V."/>
            <person name="Prokofeva M.I."/>
            <person name="Bonch-Osmolovskaya E.A."/>
            <person name="Ravin N.V."/>
            <person name="Skryabin K.G."/>
        </authorList>
    </citation>
    <scope>NUCLEOTIDE SEQUENCE [LARGE SCALE GENOMIC DNA]</scope>
    <source>
        <strain evidence="3 4">768-28</strain>
    </source>
</reference>
<dbReference type="OrthoDB" id="111095at2157"/>
<evidence type="ECO:0000259" key="1">
    <source>
        <dbReference type="Pfam" id="PF00144"/>
    </source>
</evidence>
<evidence type="ECO:0000313" key="4">
    <source>
        <dbReference type="Proteomes" id="UP000007485"/>
    </source>
</evidence>
<accession>F0QYU3</accession>
<feature type="domain" description="Pab87 octamerisation" evidence="2">
    <location>
        <begin position="354"/>
        <end position="448"/>
    </location>
</feature>
<gene>
    <name evidence="3" type="ordered locus">VMUT_0006</name>
</gene>
<dbReference type="PANTHER" id="PTHR46825:SF9">
    <property type="entry name" value="BETA-LACTAMASE-RELATED DOMAIN-CONTAINING PROTEIN"/>
    <property type="match status" value="1"/>
</dbReference>
<protein>
    <submittedName>
        <fullName evidence="3">Beta-lactamase</fullName>
    </submittedName>
</protein>
<dbReference type="Gene3D" id="3.40.710.10">
    <property type="entry name" value="DD-peptidase/beta-lactamase superfamily"/>
    <property type="match status" value="1"/>
</dbReference>
<dbReference type="InterPro" id="IPR001466">
    <property type="entry name" value="Beta-lactam-related"/>
</dbReference>
<sequence>MDFGEIEEFILGKIRESRLPSLSIGIIKDDELIYARGFGFRDIEKGLPATPRTIYGIGSITKSFTALAILKLVEEGKLSLEDPVDKYVPIKLNPMGIVKIHHLLTHSSGLPALGYAEAYINGALGLDSNWLPLATPEDVLAFMRNAADWAVAKPGERFFYLNEGYVILGLIIKRVSGLPYEDFVKEKILKPLGMTRTYFTAEEVLKDPEVAIPYIIDKEGRHIPSRFPFGITADGGLLSNVIDMARYVSMFINRGELNGVRILSKKSIETAESGYIDVPWKIIGDEKYGYGLIISQNFHGRKFVEHSGDVGVYTADIAYLPNDRIGIIIMANAQGYSLSMIGIHVLSKLLGHDPSELRPFMVESITKKIEGVYETYGSTVRISTQRQGDYLVMRSSTKYTEETTILVPDEVRKDYARFYALINGAKVPAEFLIEGNKIVLIYERFKFIKRE</sequence>
<dbReference type="RefSeq" id="WP_013603388.1">
    <property type="nucleotide sequence ID" value="NC_015151.1"/>
</dbReference>
<dbReference type="InterPro" id="IPR050491">
    <property type="entry name" value="AmpC-like"/>
</dbReference>
<dbReference type="Pfam" id="PF13969">
    <property type="entry name" value="Pab87_oct"/>
    <property type="match status" value="1"/>
</dbReference>
<dbReference type="STRING" id="985053.VMUT_0006"/>
<evidence type="ECO:0000313" key="3">
    <source>
        <dbReference type="EMBL" id="ADY00224.1"/>
    </source>
</evidence>
<dbReference type="SUPFAM" id="SSF56601">
    <property type="entry name" value="beta-lactamase/transpeptidase-like"/>
    <property type="match status" value="1"/>
</dbReference>
<dbReference type="HOGENOM" id="CLU_020027_0_4_2"/>
<name>F0QYU3_VULM7</name>
<dbReference type="eggNOG" id="arCOG00771">
    <property type="taxonomic scope" value="Archaea"/>
</dbReference>
<proteinExistence type="predicted"/>
<dbReference type="KEGG" id="vmo:VMUT_0006"/>
<dbReference type="PANTHER" id="PTHR46825">
    <property type="entry name" value="D-ALANYL-D-ALANINE-CARBOXYPEPTIDASE/ENDOPEPTIDASE AMPH"/>
    <property type="match status" value="1"/>
</dbReference>
<dbReference type="Pfam" id="PF00144">
    <property type="entry name" value="Beta-lactamase"/>
    <property type="match status" value="1"/>
</dbReference>
<dbReference type="Gene3D" id="2.40.128.210">
    <property type="entry name" value="Pab87 octamerisation domain"/>
    <property type="match status" value="1"/>
</dbReference>
<dbReference type="Proteomes" id="UP000007485">
    <property type="component" value="Chromosome"/>
</dbReference>
<feature type="domain" description="Beta-lactamase-related" evidence="1">
    <location>
        <begin position="16"/>
        <end position="335"/>
    </location>
</feature>
<keyword evidence="4" id="KW-1185">Reference proteome</keyword>